<evidence type="ECO:0000259" key="3">
    <source>
        <dbReference type="PROSITE" id="PS50238"/>
    </source>
</evidence>
<evidence type="ECO:0000256" key="1">
    <source>
        <dbReference type="ARBA" id="ARBA00022468"/>
    </source>
</evidence>
<feature type="region of interest" description="Disordered" evidence="2">
    <location>
        <begin position="1"/>
        <end position="96"/>
    </location>
</feature>
<dbReference type="InterPro" id="IPR050729">
    <property type="entry name" value="Rho-GAP"/>
</dbReference>
<dbReference type="EMBL" id="GDJX01011800">
    <property type="protein sequence ID" value="JAT56136.1"/>
    <property type="molecule type" value="Transcribed_RNA"/>
</dbReference>
<gene>
    <name evidence="4" type="primary">rga2_4</name>
    <name evidence="4" type="ORF">g.28335</name>
</gene>
<dbReference type="GO" id="GO:0005737">
    <property type="term" value="C:cytoplasm"/>
    <property type="evidence" value="ECO:0007669"/>
    <property type="project" value="TreeGrafter"/>
</dbReference>
<feature type="compositionally biased region" description="Low complexity" evidence="2">
    <location>
        <begin position="25"/>
        <end position="38"/>
    </location>
</feature>
<dbReference type="Gene3D" id="1.10.555.10">
    <property type="entry name" value="Rho GTPase activation protein"/>
    <property type="match status" value="1"/>
</dbReference>
<keyword evidence="1" id="KW-0343">GTPase activation</keyword>
<proteinExistence type="predicted"/>
<feature type="compositionally biased region" description="Low complexity" evidence="2">
    <location>
        <begin position="57"/>
        <end position="67"/>
    </location>
</feature>
<feature type="domain" description="Rho-GAP" evidence="3">
    <location>
        <begin position="186"/>
        <end position="395"/>
    </location>
</feature>
<feature type="compositionally biased region" description="Low complexity" evidence="2">
    <location>
        <begin position="466"/>
        <end position="500"/>
    </location>
</feature>
<evidence type="ECO:0000256" key="2">
    <source>
        <dbReference type="SAM" id="MobiDB-lite"/>
    </source>
</evidence>
<feature type="compositionally biased region" description="Polar residues" evidence="2">
    <location>
        <begin position="513"/>
        <end position="531"/>
    </location>
</feature>
<sequence length="704" mass="78044">MSSLETNNIKVPPPKPFRRRLSFRTKPSSETPTNSTSTLGNGLNSVRGSIRRFRRVSTTANNASSTNQNVDNDPNLTQEQVTTTSSTNAQPPAFPSFQRFREQTSRLKDINLTQKIAEFTATVQEMGSETVELGCLAKEAVVERLKKKKEEPSSNGLANSSPKNFAGTNIFGSPLTTAVRLTRIEKDINQIENDPYRYWLPAVMVRCFEFLDMYGLEEIGLYRIPGGTLTVTRMKNIFDSGADLNLLQSSAKDPHVVATLLKTYLRELPEPILTDALLPEFNTCVTNHTSAAVVAAPTTPVPAAVPASTVVPEKLPKALSNIVSHLPPQNFYLLRALCLHLSRVNEKNEINKMNISNLGVVFCPSLGIGSILFKTLVEHTDIVFGLGCDTEKEILKEEKKEQEAKERLAPEVYHKTNISGEFSRSFDDLLTLDAERVNYHSSNHSYPSSSSSSIIGLYVNKDTENENQNQSQNQTDSVKNHVTNNSTISPTLSSSSSITSPPTPPLSNHNGKDTNNPFSSDEFLSSIGPSSDSHEQRQRTVNIVDTAKTTSSSSSSKPSFRMRSRSTGLRDIPLTTIEYSSDSSEEEIENKKSEDSSSFMTFDYLDKHGTKNSGVLNLSPRPNWVLNHNGVRGNRNRATTWVRKRPSLEETEKWKKIFLSNINSNEPPDVIIGEDTIVHDDKGVENLIGKSKVRDQILKFNGMS</sequence>
<feature type="region of interest" description="Disordered" evidence="2">
    <location>
        <begin position="465"/>
        <end position="596"/>
    </location>
</feature>
<dbReference type="GO" id="GO:0005096">
    <property type="term" value="F:GTPase activator activity"/>
    <property type="evidence" value="ECO:0007669"/>
    <property type="project" value="UniProtKB-KW"/>
</dbReference>
<dbReference type="PANTHER" id="PTHR23176:SF129">
    <property type="entry name" value="RHO GTPASE ACTIVATING PROTEIN AT 16F, ISOFORM E-RELATED"/>
    <property type="match status" value="1"/>
</dbReference>
<feature type="compositionally biased region" description="Polar residues" evidence="2">
    <location>
        <begin position="68"/>
        <end position="90"/>
    </location>
</feature>
<dbReference type="InterPro" id="IPR008936">
    <property type="entry name" value="Rho_GTPase_activation_prot"/>
</dbReference>
<organism evidence="4">
    <name type="scientific">Anthurium amnicola</name>
    <dbReference type="NCBI Taxonomy" id="1678845"/>
    <lineage>
        <taxon>Eukaryota</taxon>
        <taxon>Viridiplantae</taxon>
        <taxon>Streptophyta</taxon>
        <taxon>Embryophyta</taxon>
        <taxon>Tracheophyta</taxon>
        <taxon>Spermatophyta</taxon>
        <taxon>Magnoliopsida</taxon>
        <taxon>Liliopsida</taxon>
        <taxon>Araceae</taxon>
        <taxon>Pothoideae</taxon>
        <taxon>Potheae</taxon>
        <taxon>Anthurium</taxon>
    </lineage>
</organism>
<feature type="compositionally biased region" description="Low complexity" evidence="2">
    <location>
        <begin position="551"/>
        <end position="561"/>
    </location>
</feature>
<accession>A0A1D1YNC8</accession>
<dbReference type="SMART" id="SM00324">
    <property type="entry name" value="RhoGAP"/>
    <property type="match status" value="1"/>
</dbReference>
<reference evidence="4" key="1">
    <citation type="submission" date="2015-07" db="EMBL/GenBank/DDBJ databases">
        <title>Transcriptome Assembly of Anthurium amnicola.</title>
        <authorList>
            <person name="Suzuki J."/>
        </authorList>
    </citation>
    <scope>NUCLEOTIDE SEQUENCE</scope>
</reference>
<name>A0A1D1YNC8_9ARAE</name>
<feature type="compositionally biased region" description="Polar residues" evidence="2">
    <location>
        <begin position="539"/>
        <end position="550"/>
    </location>
</feature>
<dbReference type="PROSITE" id="PS50238">
    <property type="entry name" value="RHOGAP"/>
    <property type="match status" value="1"/>
</dbReference>
<dbReference type="Pfam" id="PF00620">
    <property type="entry name" value="RhoGAP"/>
    <property type="match status" value="1"/>
</dbReference>
<dbReference type="SUPFAM" id="SSF48350">
    <property type="entry name" value="GTPase activation domain, GAP"/>
    <property type="match status" value="1"/>
</dbReference>
<dbReference type="AlphaFoldDB" id="A0A1D1YNC8"/>
<dbReference type="InterPro" id="IPR000198">
    <property type="entry name" value="RhoGAP_dom"/>
</dbReference>
<evidence type="ECO:0000313" key="4">
    <source>
        <dbReference type="EMBL" id="JAT56136.1"/>
    </source>
</evidence>
<protein>
    <submittedName>
        <fullName evidence="4">Putative Rho-type GTPase-activating protein 2</fullName>
    </submittedName>
</protein>
<dbReference type="PANTHER" id="PTHR23176">
    <property type="entry name" value="RHO/RAC/CDC GTPASE-ACTIVATING PROTEIN"/>
    <property type="match status" value="1"/>
</dbReference>
<dbReference type="GO" id="GO:0007165">
    <property type="term" value="P:signal transduction"/>
    <property type="evidence" value="ECO:0007669"/>
    <property type="project" value="InterPro"/>
</dbReference>